<organism evidence="1">
    <name type="scientific">marine sediment metagenome</name>
    <dbReference type="NCBI Taxonomy" id="412755"/>
    <lineage>
        <taxon>unclassified sequences</taxon>
        <taxon>metagenomes</taxon>
        <taxon>ecological metagenomes</taxon>
    </lineage>
</organism>
<comment type="caution">
    <text evidence="1">The sequence shown here is derived from an EMBL/GenBank/DDBJ whole genome shotgun (WGS) entry which is preliminary data.</text>
</comment>
<name>X1EG46_9ZZZZ</name>
<evidence type="ECO:0000313" key="1">
    <source>
        <dbReference type="EMBL" id="GAH31567.1"/>
    </source>
</evidence>
<proteinExistence type="predicted"/>
<protein>
    <submittedName>
        <fullName evidence="1">Uncharacterized protein</fullName>
    </submittedName>
</protein>
<gene>
    <name evidence="1" type="ORF">S03H2_23498</name>
</gene>
<dbReference type="EMBL" id="BARU01012847">
    <property type="protein sequence ID" value="GAH31567.1"/>
    <property type="molecule type" value="Genomic_DNA"/>
</dbReference>
<sequence>MVYIVTTCWYPSHKGMEVAKKYIEVFKKFPPNKAPGKAIIPVAV</sequence>
<reference evidence="1" key="1">
    <citation type="journal article" date="2014" name="Front. Microbiol.">
        <title>High frequency of phylogenetically diverse reductive dehalogenase-homologous genes in deep subseafloor sedimentary metagenomes.</title>
        <authorList>
            <person name="Kawai M."/>
            <person name="Futagami T."/>
            <person name="Toyoda A."/>
            <person name="Takaki Y."/>
            <person name="Nishi S."/>
            <person name="Hori S."/>
            <person name="Arai W."/>
            <person name="Tsubouchi T."/>
            <person name="Morono Y."/>
            <person name="Uchiyama I."/>
            <person name="Ito T."/>
            <person name="Fujiyama A."/>
            <person name="Inagaki F."/>
            <person name="Takami H."/>
        </authorList>
    </citation>
    <scope>NUCLEOTIDE SEQUENCE</scope>
    <source>
        <strain evidence="1">Expedition CK06-06</strain>
    </source>
</reference>
<dbReference type="AlphaFoldDB" id="X1EG46"/>
<accession>X1EG46</accession>
<feature type="non-terminal residue" evidence="1">
    <location>
        <position position="44"/>
    </location>
</feature>